<dbReference type="OrthoDB" id="9795145at2"/>
<dbReference type="NCBIfam" id="TIGR00809">
    <property type="entry name" value="secB"/>
    <property type="match status" value="1"/>
</dbReference>
<comment type="function">
    <text evidence="6">One of the proteins required for the normal export of preproteins out of the cell cytoplasm. It is a molecular chaperone that binds to a subset of precursor proteins, maintaining them in a translocation-competent state. It also specifically binds to its receptor SecA.</text>
</comment>
<evidence type="ECO:0000313" key="8">
    <source>
        <dbReference type="Proteomes" id="UP000033070"/>
    </source>
</evidence>
<dbReference type="GO" id="GO:0051262">
    <property type="term" value="P:protein tetramerization"/>
    <property type="evidence" value="ECO:0007669"/>
    <property type="project" value="InterPro"/>
</dbReference>
<dbReference type="PRINTS" id="PR01594">
    <property type="entry name" value="SECBCHAPRONE"/>
</dbReference>
<dbReference type="GO" id="GO:0005737">
    <property type="term" value="C:cytoplasm"/>
    <property type="evidence" value="ECO:0007669"/>
    <property type="project" value="UniProtKB-SubCell"/>
</dbReference>
<evidence type="ECO:0000256" key="1">
    <source>
        <dbReference type="ARBA" id="ARBA00009990"/>
    </source>
</evidence>
<evidence type="ECO:0000256" key="6">
    <source>
        <dbReference type="HAMAP-Rule" id="MF_00821"/>
    </source>
</evidence>
<dbReference type="GO" id="GO:0051082">
    <property type="term" value="F:unfolded protein binding"/>
    <property type="evidence" value="ECO:0007669"/>
    <property type="project" value="InterPro"/>
</dbReference>
<proteinExistence type="inferred from homology"/>
<dbReference type="NCBIfam" id="NF004392">
    <property type="entry name" value="PRK05751.1-3"/>
    <property type="match status" value="1"/>
</dbReference>
<dbReference type="RefSeq" id="WP_062627207.1">
    <property type="nucleotide sequence ID" value="NZ_AP018738.1"/>
</dbReference>
<dbReference type="PANTHER" id="PTHR36918">
    <property type="match status" value="1"/>
</dbReference>
<keyword evidence="2 6" id="KW-0813">Transport</keyword>
<dbReference type="HAMAP" id="MF_00821">
    <property type="entry name" value="SecB"/>
    <property type="match status" value="1"/>
</dbReference>
<reference evidence="7 8" key="1">
    <citation type="submission" date="2018-06" db="EMBL/GenBank/DDBJ databases">
        <title>OYT1 Genome Sequencing.</title>
        <authorList>
            <person name="Kato S."/>
            <person name="Itoh T."/>
            <person name="Ohkuma M."/>
        </authorList>
    </citation>
    <scope>NUCLEOTIDE SEQUENCE [LARGE SCALE GENOMIC DNA]</scope>
    <source>
        <strain evidence="7 8">OYT1</strain>
    </source>
</reference>
<dbReference type="Proteomes" id="UP000033070">
    <property type="component" value="Chromosome"/>
</dbReference>
<gene>
    <name evidence="6" type="primary">secB</name>
    <name evidence="7" type="ORF">OYT1_ch0080</name>
</gene>
<dbReference type="AlphaFoldDB" id="A0A2Z6G867"/>
<name>A0A2Z6G867_9PROT</name>
<evidence type="ECO:0000313" key="7">
    <source>
        <dbReference type="EMBL" id="BBE49656.1"/>
    </source>
</evidence>
<sequence>MTEAASQEQAPLFSIEKLYVKDLSLEVPHAPAIYLERANPQIDLQLHSQAKQLDEGTFEVTITVTVTASISEQENKVMFLIEATQAGVFQIRNVPVENLDPLLAVMCPNMLYPYLREVVSDASVRAGFAPVLLNPVNFDSLYLQQKEQQAQQEAASATTH</sequence>
<dbReference type="Gene3D" id="3.10.420.10">
    <property type="entry name" value="SecB-like"/>
    <property type="match status" value="1"/>
</dbReference>
<evidence type="ECO:0000256" key="4">
    <source>
        <dbReference type="ARBA" id="ARBA00023010"/>
    </source>
</evidence>
<dbReference type="PANTHER" id="PTHR36918:SF1">
    <property type="entry name" value="PROTEIN-EXPORT PROTEIN SECB"/>
    <property type="match status" value="1"/>
</dbReference>
<dbReference type="GO" id="GO:0006457">
    <property type="term" value="P:protein folding"/>
    <property type="evidence" value="ECO:0007669"/>
    <property type="project" value="UniProtKB-UniRule"/>
</dbReference>
<evidence type="ECO:0000256" key="2">
    <source>
        <dbReference type="ARBA" id="ARBA00022448"/>
    </source>
</evidence>
<comment type="similarity">
    <text evidence="1 6">Belongs to the SecB family.</text>
</comment>
<evidence type="ECO:0000256" key="3">
    <source>
        <dbReference type="ARBA" id="ARBA00022927"/>
    </source>
</evidence>
<dbReference type="SUPFAM" id="SSF54611">
    <property type="entry name" value="SecB-like"/>
    <property type="match status" value="1"/>
</dbReference>
<dbReference type="InterPro" id="IPR035958">
    <property type="entry name" value="SecB-like_sf"/>
</dbReference>
<dbReference type="Pfam" id="PF02556">
    <property type="entry name" value="SecB"/>
    <property type="match status" value="1"/>
</dbReference>
<organism evidence="7 8">
    <name type="scientific">Ferriphaselus amnicola</name>
    <dbReference type="NCBI Taxonomy" id="1188319"/>
    <lineage>
        <taxon>Bacteria</taxon>
        <taxon>Pseudomonadati</taxon>
        <taxon>Pseudomonadota</taxon>
        <taxon>Betaproteobacteria</taxon>
        <taxon>Nitrosomonadales</taxon>
        <taxon>Gallionellaceae</taxon>
        <taxon>Ferriphaselus</taxon>
    </lineage>
</organism>
<keyword evidence="3 6" id="KW-0653">Protein transport</keyword>
<comment type="subunit">
    <text evidence="6">Homotetramer, a dimer of dimers. One homotetramer interacts with 1 SecA dimer.</text>
</comment>
<dbReference type="STRING" id="1188319.OYT1_02089"/>
<dbReference type="GO" id="GO:0015031">
    <property type="term" value="P:protein transport"/>
    <property type="evidence" value="ECO:0007669"/>
    <property type="project" value="UniProtKB-UniRule"/>
</dbReference>
<keyword evidence="8" id="KW-1185">Reference proteome</keyword>
<keyword evidence="4 6" id="KW-0811">Translocation</keyword>
<dbReference type="InterPro" id="IPR003708">
    <property type="entry name" value="SecB"/>
</dbReference>
<keyword evidence="5 6" id="KW-0143">Chaperone</keyword>
<accession>A0A2Z6G867</accession>
<dbReference type="EMBL" id="AP018738">
    <property type="protein sequence ID" value="BBE49656.1"/>
    <property type="molecule type" value="Genomic_DNA"/>
</dbReference>
<comment type="subcellular location">
    <subcellularLocation>
        <location evidence="6">Cytoplasm</location>
    </subcellularLocation>
</comment>
<keyword evidence="6" id="KW-0963">Cytoplasm</keyword>
<dbReference type="KEGG" id="fam:OYT1_ch0080"/>
<dbReference type="NCBIfam" id="NF004394">
    <property type="entry name" value="PRK05751.1-5"/>
    <property type="match status" value="1"/>
</dbReference>
<evidence type="ECO:0000256" key="5">
    <source>
        <dbReference type="ARBA" id="ARBA00023186"/>
    </source>
</evidence>
<protein>
    <recommendedName>
        <fullName evidence="6">Protein-export protein SecB</fullName>
    </recommendedName>
</protein>